<dbReference type="Gene3D" id="3.30.450.20">
    <property type="entry name" value="PAS domain"/>
    <property type="match status" value="2"/>
</dbReference>
<evidence type="ECO:0000259" key="2">
    <source>
        <dbReference type="PROSITE" id="PS50112"/>
    </source>
</evidence>
<dbReference type="InterPro" id="IPR000160">
    <property type="entry name" value="GGDEF_dom"/>
</dbReference>
<evidence type="ECO:0000256" key="1">
    <source>
        <dbReference type="SAM" id="Phobius"/>
    </source>
</evidence>
<dbReference type="InterPro" id="IPR000014">
    <property type="entry name" value="PAS"/>
</dbReference>
<dbReference type="PANTHER" id="PTHR45138:SF9">
    <property type="entry name" value="DIGUANYLATE CYCLASE DGCM-RELATED"/>
    <property type="match status" value="1"/>
</dbReference>
<dbReference type="PROSITE" id="PS50112">
    <property type="entry name" value="PAS"/>
    <property type="match status" value="2"/>
</dbReference>
<keyword evidence="6" id="KW-1185">Reference proteome</keyword>
<dbReference type="InterPro" id="IPR035965">
    <property type="entry name" value="PAS-like_dom_sf"/>
</dbReference>
<comment type="caution">
    <text evidence="5">The sequence shown here is derived from an EMBL/GenBank/DDBJ whole genome shotgun (WGS) entry which is preliminary data.</text>
</comment>
<feature type="domain" description="GGDEF" evidence="4">
    <location>
        <begin position="367"/>
        <end position="505"/>
    </location>
</feature>
<dbReference type="InterPro" id="IPR050469">
    <property type="entry name" value="Diguanylate_Cyclase"/>
</dbReference>
<dbReference type="NCBIfam" id="TIGR00254">
    <property type="entry name" value="GGDEF"/>
    <property type="match status" value="1"/>
</dbReference>
<dbReference type="Proteomes" id="UP001516662">
    <property type="component" value="Unassembled WGS sequence"/>
</dbReference>
<dbReference type="SUPFAM" id="SSF55073">
    <property type="entry name" value="Nucleotide cyclase"/>
    <property type="match status" value="1"/>
</dbReference>
<dbReference type="CDD" id="cd01949">
    <property type="entry name" value="GGDEF"/>
    <property type="match status" value="1"/>
</dbReference>
<dbReference type="InterPro" id="IPR000700">
    <property type="entry name" value="PAS-assoc_C"/>
</dbReference>
<dbReference type="RefSeq" id="WP_193537142.1">
    <property type="nucleotide sequence ID" value="NZ_JADCLJ010000020.1"/>
</dbReference>
<dbReference type="Gene3D" id="3.30.70.270">
    <property type="match status" value="1"/>
</dbReference>
<keyword evidence="1" id="KW-0812">Transmembrane</keyword>
<proteinExistence type="predicted"/>
<evidence type="ECO:0000259" key="3">
    <source>
        <dbReference type="PROSITE" id="PS50113"/>
    </source>
</evidence>
<dbReference type="InterPro" id="IPR029787">
    <property type="entry name" value="Nucleotide_cyclase"/>
</dbReference>
<dbReference type="SMART" id="SM00091">
    <property type="entry name" value="PAS"/>
    <property type="match status" value="2"/>
</dbReference>
<evidence type="ECO:0000259" key="4">
    <source>
        <dbReference type="PROSITE" id="PS50887"/>
    </source>
</evidence>
<dbReference type="InterPro" id="IPR013655">
    <property type="entry name" value="PAS_fold_3"/>
</dbReference>
<feature type="transmembrane region" description="Helical" evidence="1">
    <location>
        <begin position="7"/>
        <end position="25"/>
    </location>
</feature>
<dbReference type="InterPro" id="IPR001610">
    <property type="entry name" value="PAC"/>
</dbReference>
<protein>
    <submittedName>
        <fullName evidence="5">Diguanylate cyclase</fullName>
    </submittedName>
</protein>
<accession>A0ABR9QKG9</accession>
<evidence type="ECO:0000313" key="5">
    <source>
        <dbReference type="EMBL" id="MBE4908993.1"/>
    </source>
</evidence>
<feature type="domain" description="PAS" evidence="2">
    <location>
        <begin position="73"/>
        <end position="120"/>
    </location>
</feature>
<dbReference type="EMBL" id="JADCLJ010000020">
    <property type="protein sequence ID" value="MBE4908993.1"/>
    <property type="molecule type" value="Genomic_DNA"/>
</dbReference>
<dbReference type="Pfam" id="PF08447">
    <property type="entry name" value="PAS_3"/>
    <property type="match status" value="1"/>
</dbReference>
<feature type="domain" description="PAS" evidence="2">
    <location>
        <begin position="197"/>
        <end position="268"/>
    </location>
</feature>
<evidence type="ECO:0000313" key="6">
    <source>
        <dbReference type="Proteomes" id="UP001516662"/>
    </source>
</evidence>
<dbReference type="CDD" id="cd00130">
    <property type="entry name" value="PAS"/>
    <property type="match status" value="2"/>
</dbReference>
<dbReference type="PROSITE" id="PS50887">
    <property type="entry name" value="GGDEF"/>
    <property type="match status" value="1"/>
</dbReference>
<dbReference type="Pfam" id="PF13426">
    <property type="entry name" value="PAS_9"/>
    <property type="match status" value="1"/>
</dbReference>
<organism evidence="5 6">
    <name type="scientific">Litchfieldia luteola</name>
    <dbReference type="NCBI Taxonomy" id="682179"/>
    <lineage>
        <taxon>Bacteria</taxon>
        <taxon>Bacillati</taxon>
        <taxon>Bacillota</taxon>
        <taxon>Bacilli</taxon>
        <taxon>Bacillales</taxon>
        <taxon>Bacillaceae</taxon>
        <taxon>Litchfieldia</taxon>
    </lineage>
</organism>
<dbReference type="SMART" id="SM00086">
    <property type="entry name" value="PAC"/>
    <property type="match status" value="1"/>
</dbReference>
<dbReference type="NCBIfam" id="TIGR00229">
    <property type="entry name" value="sensory_box"/>
    <property type="match status" value="1"/>
</dbReference>
<keyword evidence="1" id="KW-1133">Transmembrane helix</keyword>
<dbReference type="PANTHER" id="PTHR45138">
    <property type="entry name" value="REGULATORY COMPONENTS OF SENSORY TRANSDUCTION SYSTEM"/>
    <property type="match status" value="1"/>
</dbReference>
<dbReference type="InterPro" id="IPR043128">
    <property type="entry name" value="Rev_trsase/Diguanyl_cyclase"/>
</dbReference>
<dbReference type="SMART" id="SM00267">
    <property type="entry name" value="GGDEF"/>
    <property type="match status" value="1"/>
</dbReference>
<feature type="transmembrane region" description="Helical" evidence="1">
    <location>
        <begin position="31"/>
        <end position="52"/>
    </location>
</feature>
<sequence length="513" mass="58295">MRLKATVVFPFLAFILSILISIFILPQVENIPVFITGVVLFLILVTIMASLLDKSRLRALKLEGENEYLKKREENSLASMFDSVLDLVFLLELKDNNIFVSSVNRSFLRITGIPKQRVIGTLASEWFGEELVEKCEKSIHSGAPIEYESTVSFPLGEKHLETTITPIKHENEATVSLVVVSKPVSARNQTVEMLKETENHFQFITDNATDIIMKLSADSTFLYVSPIIEKILGVKPKDVLFSNNSYDFIHPEDHEHCYINHQKMLNSDEIVTFTFRAIRKDHKIIWLESTGKRIVSEETIELICITRDITERQLLENELMKANELLQKTNEKLEYLSYIDGLTNVGNRRKFDMTLLSKWKEYINKDLTLALLMFDIDCFKEFNDTYGHINGDTCLKTVAKTVDRIANEYGAELFRYGGEEFIILLQGATTEEVSLLGNDVVAGVRMSDIPHVSSTVINCVTVSVGIVSTDLLNKESDPNALIDYADKALYNAKNSGKNQIMIYQENVLMKSFK</sequence>
<dbReference type="Pfam" id="PF00990">
    <property type="entry name" value="GGDEF"/>
    <property type="match status" value="1"/>
</dbReference>
<feature type="domain" description="PAC" evidence="3">
    <location>
        <begin position="271"/>
        <end position="321"/>
    </location>
</feature>
<name>A0ABR9QKG9_9BACI</name>
<dbReference type="SUPFAM" id="SSF55785">
    <property type="entry name" value="PYP-like sensor domain (PAS domain)"/>
    <property type="match status" value="2"/>
</dbReference>
<dbReference type="PROSITE" id="PS50113">
    <property type="entry name" value="PAC"/>
    <property type="match status" value="1"/>
</dbReference>
<gene>
    <name evidence="5" type="ORF">IMZ08_13065</name>
</gene>
<reference evidence="5 6" key="1">
    <citation type="submission" date="2020-10" db="EMBL/GenBank/DDBJ databases">
        <title>Bacillus sp. HD4P25, an endophyte from a halophyte.</title>
        <authorList>
            <person name="Sun J.-Q."/>
        </authorList>
    </citation>
    <scope>NUCLEOTIDE SEQUENCE [LARGE SCALE GENOMIC DNA]</scope>
    <source>
        <strain evidence="5 6">YIM 93174</strain>
    </source>
</reference>
<keyword evidence="1" id="KW-0472">Membrane</keyword>